<proteinExistence type="predicted"/>
<dbReference type="Proteomes" id="UP001557470">
    <property type="component" value="Unassembled WGS sequence"/>
</dbReference>
<reference evidence="2 3" key="1">
    <citation type="submission" date="2024-06" db="EMBL/GenBank/DDBJ databases">
        <authorList>
            <person name="Pan Q."/>
            <person name="Wen M."/>
            <person name="Jouanno E."/>
            <person name="Zahm M."/>
            <person name="Klopp C."/>
            <person name="Cabau C."/>
            <person name="Louis A."/>
            <person name="Berthelot C."/>
            <person name="Parey E."/>
            <person name="Roest Crollius H."/>
            <person name="Montfort J."/>
            <person name="Robinson-Rechavi M."/>
            <person name="Bouchez O."/>
            <person name="Lampietro C."/>
            <person name="Lopez Roques C."/>
            <person name="Donnadieu C."/>
            <person name="Postlethwait J."/>
            <person name="Bobe J."/>
            <person name="Verreycken H."/>
            <person name="Guiguen Y."/>
        </authorList>
    </citation>
    <scope>NUCLEOTIDE SEQUENCE [LARGE SCALE GENOMIC DNA]</scope>
    <source>
        <strain evidence="2">Up_M1</strain>
        <tissue evidence="2">Testis</tissue>
    </source>
</reference>
<evidence type="ECO:0000313" key="3">
    <source>
        <dbReference type="Proteomes" id="UP001557470"/>
    </source>
</evidence>
<dbReference type="EMBL" id="JAGEUA010000005">
    <property type="protein sequence ID" value="KAL0978884.1"/>
    <property type="molecule type" value="Genomic_DNA"/>
</dbReference>
<organism evidence="2 3">
    <name type="scientific">Umbra pygmaea</name>
    <name type="common">Eastern mudminnow</name>
    <dbReference type="NCBI Taxonomy" id="75934"/>
    <lineage>
        <taxon>Eukaryota</taxon>
        <taxon>Metazoa</taxon>
        <taxon>Chordata</taxon>
        <taxon>Craniata</taxon>
        <taxon>Vertebrata</taxon>
        <taxon>Euteleostomi</taxon>
        <taxon>Actinopterygii</taxon>
        <taxon>Neopterygii</taxon>
        <taxon>Teleostei</taxon>
        <taxon>Protacanthopterygii</taxon>
        <taxon>Esociformes</taxon>
        <taxon>Umbridae</taxon>
        <taxon>Umbra</taxon>
    </lineage>
</organism>
<keyword evidence="3" id="KW-1185">Reference proteome</keyword>
<evidence type="ECO:0000313" key="2">
    <source>
        <dbReference type="EMBL" id="KAL0978884.1"/>
    </source>
</evidence>
<feature type="compositionally biased region" description="Low complexity" evidence="1">
    <location>
        <begin position="53"/>
        <end position="65"/>
    </location>
</feature>
<accession>A0ABD0WPW8</accession>
<sequence>MGGRVVALGEGSVKGKSSEVLVLLSLCKGVEPDLTLSTLPSSPNPFKTLPRVSTLPNLSPSTLKTPPSPDNTSRNPDKLLFRSHLCDQRPQF</sequence>
<protein>
    <submittedName>
        <fullName evidence="2">Uncharacterized protein</fullName>
    </submittedName>
</protein>
<dbReference type="AlphaFoldDB" id="A0ABD0WPW8"/>
<evidence type="ECO:0000256" key="1">
    <source>
        <dbReference type="SAM" id="MobiDB-lite"/>
    </source>
</evidence>
<name>A0ABD0WPW8_UMBPY</name>
<gene>
    <name evidence="2" type="ORF">UPYG_G00177110</name>
</gene>
<feature type="region of interest" description="Disordered" evidence="1">
    <location>
        <begin position="38"/>
        <end position="81"/>
    </location>
</feature>
<comment type="caution">
    <text evidence="2">The sequence shown here is derived from an EMBL/GenBank/DDBJ whole genome shotgun (WGS) entry which is preliminary data.</text>
</comment>